<keyword evidence="1" id="KW-1133">Transmembrane helix</keyword>
<accession>A0ABP7KAC0</accession>
<keyword evidence="1" id="KW-0472">Membrane</keyword>
<feature type="transmembrane region" description="Helical" evidence="1">
    <location>
        <begin position="12"/>
        <end position="33"/>
    </location>
</feature>
<comment type="caution">
    <text evidence="2">The sequence shown here is derived from an EMBL/GenBank/DDBJ whole genome shotgun (WGS) entry which is preliminary data.</text>
</comment>
<evidence type="ECO:0000313" key="2">
    <source>
        <dbReference type="EMBL" id="GAA3871020.1"/>
    </source>
</evidence>
<organism evidence="2 3">
    <name type="scientific">Celeribacter arenosi</name>
    <dbReference type="NCBI Taxonomy" id="792649"/>
    <lineage>
        <taxon>Bacteria</taxon>
        <taxon>Pseudomonadati</taxon>
        <taxon>Pseudomonadota</taxon>
        <taxon>Alphaproteobacteria</taxon>
        <taxon>Rhodobacterales</taxon>
        <taxon>Roseobacteraceae</taxon>
        <taxon>Celeribacter</taxon>
    </lineage>
</organism>
<dbReference type="RefSeq" id="WP_344847085.1">
    <property type="nucleotide sequence ID" value="NZ_BAABDF010000007.1"/>
</dbReference>
<feature type="transmembrane region" description="Helical" evidence="1">
    <location>
        <begin position="45"/>
        <end position="66"/>
    </location>
</feature>
<gene>
    <name evidence="2" type="ORF">GCM10022404_21190</name>
</gene>
<reference evidence="3" key="1">
    <citation type="journal article" date="2019" name="Int. J. Syst. Evol. Microbiol.">
        <title>The Global Catalogue of Microorganisms (GCM) 10K type strain sequencing project: providing services to taxonomists for standard genome sequencing and annotation.</title>
        <authorList>
            <consortium name="The Broad Institute Genomics Platform"/>
            <consortium name="The Broad Institute Genome Sequencing Center for Infectious Disease"/>
            <person name="Wu L."/>
            <person name="Ma J."/>
        </authorList>
    </citation>
    <scope>NUCLEOTIDE SEQUENCE [LARGE SCALE GENOMIC DNA]</scope>
    <source>
        <strain evidence="3">JCM 17190</strain>
    </source>
</reference>
<dbReference type="InterPro" id="IPR020308">
    <property type="entry name" value="Uncharacterised_Ynq1"/>
</dbReference>
<sequence length="72" mass="8302">MATEEEIRLARKARMVGIVIAATMVLWLGAQWIGGKMELPTRFVFLFDLAAIAAFVWSFVVIYQIWRARQQD</sequence>
<evidence type="ECO:0000256" key="1">
    <source>
        <dbReference type="SAM" id="Phobius"/>
    </source>
</evidence>
<name>A0ABP7KAC0_9RHOB</name>
<dbReference type="EMBL" id="BAABDF010000007">
    <property type="protein sequence ID" value="GAA3871020.1"/>
    <property type="molecule type" value="Genomic_DNA"/>
</dbReference>
<dbReference type="Proteomes" id="UP001399917">
    <property type="component" value="Unassembled WGS sequence"/>
</dbReference>
<evidence type="ECO:0000313" key="3">
    <source>
        <dbReference type="Proteomes" id="UP001399917"/>
    </source>
</evidence>
<keyword evidence="1" id="KW-0812">Transmembrane</keyword>
<keyword evidence="3" id="KW-1185">Reference proteome</keyword>
<protein>
    <submittedName>
        <fullName evidence="2">DUF5337 domain-containing protein</fullName>
    </submittedName>
</protein>
<dbReference type="Pfam" id="PF17272">
    <property type="entry name" value="DUF5337"/>
    <property type="match status" value="1"/>
</dbReference>
<proteinExistence type="predicted"/>